<accession>A0A182WN88</accession>
<keyword evidence="3" id="KW-1185">Reference proteome</keyword>
<protein>
    <submittedName>
        <fullName evidence="2">Uncharacterized protein</fullName>
    </submittedName>
</protein>
<sequence length="26" mass="2873">MMMNDGLQTGRSEVQIPSGSFSRTQD</sequence>
<feature type="region of interest" description="Disordered" evidence="1">
    <location>
        <begin position="1"/>
        <end position="26"/>
    </location>
</feature>
<proteinExistence type="predicted"/>
<dbReference type="VEuPathDB" id="VectorBase:AMIN014186"/>
<reference evidence="3" key="1">
    <citation type="submission" date="2013-03" db="EMBL/GenBank/DDBJ databases">
        <title>The Genome Sequence of Anopheles minimus MINIMUS1.</title>
        <authorList>
            <consortium name="The Broad Institute Genomics Platform"/>
            <person name="Neafsey D.E."/>
            <person name="Walton C."/>
            <person name="Walker B."/>
            <person name="Young S.K."/>
            <person name="Zeng Q."/>
            <person name="Gargeya S."/>
            <person name="Fitzgerald M."/>
            <person name="Haas B."/>
            <person name="Abouelleil A."/>
            <person name="Allen A.W."/>
            <person name="Alvarado L."/>
            <person name="Arachchi H.M."/>
            <person name="Berlin A.M."/>
            <person name="Chapman S.B."/>
            <person name="Gainer-Dewar J."/>
            <person name="Goldberg J."/>
            <person name="Griggs A."/>
            <person name="Gujja S."/>
            <person name="Hansen M."/>
            <person name="Howarth C."/>
            <person name="Imamovic A."/>
            <person name="Ireland A."/>
            <person name="Larimer J."/>
            <person name="McCowan C."/>
            <person name="Murphy C."/>
            <person name="Pearson M."/>
            <person name="Poon T.W."/>
            <person name="Priest M."/>
            <person name="Roberts A."/>
            <person name="Saif S."/>
            <person name="Shea T."/>
            <person name="Sisk P."/>
            <person name="Sykes S."/>
            <person name="Wortman J."/>
            <person name="Nusbaum C."/>
            <person name="Birren B."/>
        </authorList>
    </citation>
    <scope>NUCLEOTIDE SEQUENCE [LARGE SCALE GENOMIC DNA]</scope>
    <source>
        <strain evidence="3">MINIMUS1</strain>
    </source>
</reference>
<dbReference type="EnsemblMetazoa" id="AMIN014186-RA">
    <property type="protein sequence ID" value="AMIN014186-PA"/>
    <property type="gene ID" value="AMIN014186"/>
</dbReference>
<organism evidence="2 3">
    <name type="scientific">Anopheles minimus</name>
    <dbReference type="NCBI Taxonomy" id="112268"/>
    <lineage>
        <taxon>Eukaryota</taxon>
        <taxon>Metazoa</taxon>
        <taxon>Ecdysozoa</taxon>
        <taxon>Arthropoda</taxon>
        <taxon>Hexapoda</taxon>
        <taxon>Insecta</taxon>
        <taxon>Pterygota</taxon>
        <taxon>Neoptera</taxon>
        <taxon>Endopterygota</taxon>
        <taxon>Diptera</taxon>
        <taxon>Nematocera</taxon>
        <taxon>Culicoidea</taxon>
        <taxon>Culicidae</taxon>
        <taxon>Anophelinae</taxon>
        <taxon>Anopheles</taxon>
    </lineage>
</organism>
<evidence type="ECO:0000256" key="1">
    <source>
        <dbReference type="SAM" id="MobiDB-lite"/>
    </source>
</evidence>
<evidence type="ECO:0000313" key="2">
    <source>
        <dbReference type="EnsemblMetazoa" id="AMIN014186-PA"/>
    </source>
</evidence>
<dbReference type="Proteomes" id="UP000075920">
    <property type="component" value="Unassembled WGS sequence"/>
</dbReference>
<reference evidence="2" key="2">
    <citation type="submission" date="2020-05" db="UniProtKB">
        <authorList>
            <consortium name="EnsemblMetazoa"/>
        </authorList>
    </citation>
    <scope>IDENTIFICATION</scope>
    <source>
        <strain evidence="2">MINIMUS1</strain>
    </source>
</reference>
<evidence type="ECO:0000313" key="3">
    <source>
        <dbReference type="Proteomes" id="UP000075920"/>
    </source>
</evidence>
<dbReference type="AlphaFoldDB" id="A0A182WN88"/>
<name>A0A182WN88_9DIPT</name>